<evidence type="ECO:0000259" key="12">
    <source>
        <dbReference type="Pfam" id="PF14911"/>
    </source>
</evidence>
<evidence type="ECO:0000256" key="9">
    <source>
        <dbReference type="ARBA" id="ARBA00023242"/>
    </source>
</evidence>
<evidence type="ECO:0000259" key="11">
    <source>
        <dbReference type="Pfam" id="PF14910"/>
    </source>
</evidence>
<dbReference type="Pfam" id="PF14911">
    <property type="entry name" value="MMS22L_C"/>
    <property type="match status" value="1"/>
</dbReference>
<evidence type="ECO:0000256" key="5">
    <source>
        <dbReference type="ARBA" id="ARBA00022454"/>
    </source>
</evidence>
<dbReference type="PANTHER" id="PTHR28547">
    <property type="entry name" value="PROTEIN MMS22-LIKE"/>
    <property type="match status" value="1"/>
</dbReference>
<comment type="similarity">
    <text evidence="3">Belongs to the MMS22 family. MMS22L subfamily.</text>
</comment>
<keyword evidence="8" id="KW-0234">DNA repair</keyword>
<dbReference type="GeneID" id="131802331"/>
<keyword evidence="7" id="KW-0156">Chromatin regulator</keyword>
<evidence type="ECO:0000256" key="1">
    <source>
        <dbReference type="ARBA" id="ARBA00004123"/>
    </source>
</evidence>
<keyword evidence="13" id="KW-1185">Reference proteome</keyword>
<dbReference type="PANTHER" id="PTHR28547:SF1">
    <property type="entry name" value="PROTEIN MMS22-LIKE"/>
    <property type="match status" value="1"/>
</dbReference>
<proteinExistence type="inferred from homology"/>
<evidence type="ECO:0000256" key="3">
    <source>
        <dbReference type="ARBA" id="ARBA00006585"/>
    </source>
</evidence>
<evidence type="ECO:0000256" key="8">
    <source>
        <dbReference type="ARBA" id="ARBA00023204"/>
    </source>
</evidence>
<organism evidence="13 14">
    <name type="scientific">Musca domestica</name>
    <name type="common">House fly</name>
    <dbReference type="NCBI Taxonomy" id="7370"/>
    <lineage>
        <taxon>Eukaryota</taxon>
        <taxon>Metazoa</taxon>
        <taxon>Ecdysozoa</taxon>
        <taxon>Arthropoda</taxon>
        <taxon>Hexapoda</taxon>
        <taxon>Insecta</taxon>
        <taxon>Pterygota</taxon>
        <taxon>Neoptera</taxon>
        <taxon>Endopterygota</taxon>
        <taxon>Diptera</taxon>
        <taxon>Brachycera</taxon>
        <taxon>Muscomorpha</taxon>
        <taxon>Muscoidea</taxon>
        <taxon>Muscidae</taxon>
        <taxon>Musca</taxon>
    </lineage>
</organism>
<keyword evidence="5" id="KW-0158">Chromosome</keyword>
<dbReference type="InterPro" id="IPR029424">
    <property type="entry name" value="MMS22L_C"/>
</dbReference>
<dbReference type="InterPro" id="IPR042320">
    <property type="entry name" value="MMS22-like"/>
</dbReference>
<dbReference type="RefSeq" id="XP_058978424.1">
    <property type="nucleotide sequence ID" value="XM_059122441.1"/>
</dbReference>
<feature type="domain" description="MMS22-like C-terminal" evidence="12">
    <location>
        <begin position="754"/>
        <end position="1129"/>
    </location>
</feature>
<dbReference type="Proteomes" id="UP001652621">
    <property type="component" value="Unplaced"/>
</dbReference>
<reference evidence="14" key="1">
    <citation type="submission" date="2025-08" db="UniProtKB">
        <authorList>
            <consortium name="RefSeq"/>
        </authorList>
    </citation>
    <scope>IDENTIFICATION</scope>
    <source>
        <strain evidence="14">Aabys</strain>
        <tissue evidence="14">Whole body</tissue>
    </source>
</reference>
<protein>
    <recommendedName>
        <fullName evidence="4">Protein MMS22-like</fullName>
    </recommendedName>
    <alternativeName>
        <fullName evidence="10">Methyl methanesulfonate-sensitivity protein 22-like</fullName>
    </alternativeName>
</protein>
<evidence type="ECO:0000256" key="10">
    <source>
        <dbReference type="ARBA" id="ARBA00033326"/>
    </source>
</evidence>
<evidence type="ECO:0000256" key="6">
    <source>
        <dbReference type="ARBA" id="ARBA00022763"/>
    </source>
</evidence>
<evidence type="ECO:0000256" key="2">
    <source>
        <dbReference type="ARBA" id="ARBA00004286"/>
    </source>
</evidence>
<evidence type="ECO:0000256" key="4">
    <source>
        <dbReference type="ARBA" id="ARBA00021061"/>
    </source>
</evidence>
<name>A0ABM3UY17_MUSDO</name>
<feature type="domain" description="Protein MMS22-like N-terminal" evidence="11">
    <location>
        <begin position="225"/>
        <end position="648"/>
    </location>
</feature>
<dbReference type="Pfam" id="PF14910">
    <property type="entry name" value="MMS22L_N"/>
    <property type="match status" value="1"/>
</dbReference>
<keyword evidence="6" id="KW-0227">DNA damage</keyword>
<gene>
    <name evidence="14" type="primary">LOC131802331</name>
</gene>
<evidence type="ECO:0000256" key="7">
    <source>
        <dbReference type="ARBA" id="ARBA00022853"/>
    </source>
</evidence>
<accession>A0ABM3UY17</accession>
<evidence type="ECO:0000313" key="14">
    <source>
        <dbReference type="RefSeq" id="XP_058978424.1"/>
    </source>
</evidence>
<sequence>MDFDLFEPDEDDDILSVVNIEPTQIPNDCGGVTETIPEFHCTGEDSMNSQFSSESFVKNVFFQTYSNSRNKAIEEATLTKYDFQKANMNSGAVNTYLFGEACMNVQYMLASLQGAVGNQNEQSYYLRRRHVTMLLHIVLQSTHSEQWEFLQPHLCRLRALLNNCVQVDVLKSIYFANSCKGNECNIPAYHLLHGLLEWKFLDLCILQKYDLSNPDNTDGTADAEKKVTTSNVLIEQIGNIFDILLTCSIYLFAKKRSPELLFTSPFPCTCIKEIWLLMQFAIEKWNLKFPDGEALTFWSTFNKAMQKIKGNMENLGLTPLSYCEFYNWIQYALVRLHGYRSNGQYEGANYTRATNENAQNYDFCERITQQFLNANPNEEQLRIYIGIQTPILLEWWPPKVNIAMVLWEHFHKKLNSSFFIAGSAPSNLAVACVSGRAYVDKYRNLLFKPPDANLSSYTLFVLLMGKTLQRLLAGHAQHQAQKLLGRIYTKFSAQKFLALNETGIHHLIELFLVLALCGDFKDLSGKLKDKLLSIGLDKITGPKQVAVTKGHMALWILYAEHQYDLTDYINKVLQQLSAIRNDLAVSKIIADSLLDIFDHADTFQRGESLLVGSWIPNFLNNCTPVEQERTLEALHMIFVKIQNCEQHFLEINNDLMRALNTSILPFIKQQYVNSFSHWLPILASDFCAHSFAVTDTQNFQKLFSYFSEQQTSNRYAVTQFVLQVLESERKALVDHTIIMQVWLRSLVLLTANNEDVLKLSKIVVKLSEFAFMTNIKDEDDLLKAKEPLCIFIASVGKTYDATTDYNKRSTIANNFNAYIRNFEKWLNSDLKLEKSEVTFRFYSFIAIVIFNCPSIVYSKSKITCFFHVAFTRYILPTSIQMGKPPEGKLAQLVHKIWPVLVQGIGRLNFKSDPYITKTLSDLIQKWTPHFKISTNARQVARPFINCLQSDNQDISLFVFEKLTALFLSTQRRQADPNACLVITIYQEVVDAISSNNENADDENAVRRLQTFLKGCSFATLEHIMMVDEIVPSRPLLLELFKRIFNSPVYQKSIALKDLIREHLRLLTKKHLSYYTFFYFELLTKLCSISYEVVEDILPFLMEEIQIVEQKRGAGEDNRIRGCLQKLQQNIRLAKQK</sequence>
<keyword evidence="9" id="KW-0539">Nucleus</keyword>
<comment type="subcellular location">
    <subcellularLocation>
        <location evidence="2">Chromosome</location>
    </subcellularLocation>
    <subcellularLocation>
        <location evidence="1">Nucleus</location>
    </subcellularLocation>
</comment>
<evidence type="ECO:0000313" key="13">
    <source>
        <dbReference type="Proteomes" id="UP001652621"/>
    </source>
</evidence>
<dbReference type="InterPro" id="IPR029425">
    <property type="entry name" value="MMS22L_N"/>
</dbReference>